<reference evidence="1" key="1">
    <citation type="submission" date="2022-08" db="UniProtKB">
        <authorList>
            <consortium name="EnsemblMetazoa"/>
        </authorList>
    </citation>
    <scope>IDENTIFICATION</scope>
    <source>
        <strain evidence="1">05x7-T-G4-1.051#20</strain>
    </source>
</reference>
<evidence type="ECO:0000313" key="2">
    <source>
        <dbReference type="Proteomes" id="UP000005408"/>
    </source>
</evidence>
<evidence type="ECO:0000313" key="1">
    <source>
        <dbReference type="EnsemblMetazoa" id="G19006.1:cds"/>
    </source>
</evidence>
<keyword evidence="2" id="KW-1185">Reference proteome</keyword>
<accession>A0A8W8JFG1</accession>
<sequence>MKSKKSLTNGKVVHSEPDVLCFTSDPSRKRPVLVICEVKKIEPGENTLDHPKKKITSLNTSTSSISNIPDSKFAPHIWDLFVHMEKSVSAMAVLGVAVDKTHVRFTLLIVHKTTKEMLKTSDGKGPVHFEGLVENPRIYYKKQINYLKREERGIVEMSALCWNDAK</sequence>
<dbReference type="EnsemblMetazoa" id="G19006.1">
    <property type="protein sequence ID" value="G19006.1:cds"/>
    <property type="gene ID" value="G19006"/>
</dbReference>
<proteinExistence type="predicted"/>
<dbReference type="Proteomes" id="UP000005408">
    <property type="component" value="Unassembled WGS sequence"/>
</dbReference>
<organism evidence="1 2">
    <name type="scientific">Magallana gigas</name>
    <name type="common">Pacific oyster</name>
    <name type="synonym">Crassostrea gigas</name>
    <dbReference type="NCBI Taxonomy" id="29159"/>
    <lineage>
        <taxon>Eukaryota</taxon>
        <taxon>Metazoa</taxon>
        <taxon>Spiralia</taxon>
        <taxon>Lophotrochozoa</taxon>
        <taxon>Mollusca</taxon>
        <taxon>Bivalvia</taxon>
        <taxon>Autobranchia</taxon>
        <taxon>Pteriomorphia</taxon>
        <taxon>Ostreida</taxon>
        <taxon>Ostreoidea</taxon>
        <taxon>Ostreidae</taxon>
        <taxon>Magallana</taxon>
    </lineage>
</organism>
<name>A0A8W8JFG1_MAGGI</name>
<dbReference type="AlphaFoldDB" id="A0A8W8JFG1"/>
<protein>
    <submittedName>
        <fullName evidence="1">Uncharacterized protein</fullName>
    </submittedName>
</protein>